<keyword evidence="3" id="KW-1185">Reference proteome</keyword>
<reference evidence="2 3" key="1">
    <citation type="submission" date="2016-12" db="EMBL/GenBank/DDBJ databases">
        <title>The whole genome sequencing and assembly of Bacillus cohnii DSM 6307T strain.</title>
        <authorList>
            <person name="Lee Y.-J."/>
            <person name="Yi H."/>
            <person name="Bahn Y.-S."/>
            <person name="Kim J.F."/>
            <person name="Lee D.-W."/>
        </authorList>
    </citation>
    <scope>NUCLEOTIDE SEQUENCE [LARGE SCALE GENOMIC DNA]</scope>
    <source>
        <strain evidence="2 3">DSM 6307</strain>
    </source>
</reference>
<proteinExistence type="predicted"/>
<dbReference type="Proteomes" id="UP000215224">
    <property type="component" value="Chromosome"/>
</dbReference>
<dbReference type="EMBL" id="CP018866">
    <property type="protein sequence ID" value="AST93265.1"/>
    <property type="molecule type" value="Genomic_DNA"/>
</dbReference>
<evidence type="ECO:0000256" key="1">
    <source>
        <dbReference type="SAM" id="Coils"/>
    </source>
</evidence>
<sequence length="148" mass="17127">MGERKVFNKKSPSENKATFIPLPSNALHYVHHDRISAEKLLLYGLIIDYYNVEEGFAFPSIEKLAVRYGKSPDTTSRHLDDLKAVGLIDFPEKGHYVPLTPLSEDEFYTEYPGANENYRKALSRCNKRRADAAERMRKWRQEKGYADN</sequence>
<name>A0A223KUW3_9BACI</name>
<dbReference type="KEGG" id="bcoh:BC6307_19380"/>
<dbReference type="STRING" id="1314751.GCA_001591425_03694"/>
<dbReference type="InterPro" id="IPR036388">
    <property type="entry name" value="WH-like_DNA-bd_sf"/>
</dbReference>
<keyword evidence="1" id="KW-0175">Coiled coil</keyword>
<accession>A0A223KUW3</accession>
<organism evidence="2 3">
    <name type="scientific">Sutcliffiella cohnii</name>
    <dbReference type="NCBI Taxonomy" id="33932"/>
    <lineage>
        <taxon>Bacteria</taxon>
        <taxon>Bacillati</taxon>
        <taxon>Bacillota</taxon>
        <taxon>Bacilli</taxon>
        <taxon>Bacillales</taxon>
        <taxon>Bacillaceae</taxon>
        <taxon>Sutcliffiella</taxon>
    </lineage>
</organism>
<gene>
    <name evidence="2" type="ORF">BC6307_19380</name>
</gene>
<protein>
    <recommendedName>
        <fullName evidence="4">Helix-turn-helix domain-containing protein</fullName>
    </recommendedName>
</protein>
<dbReference type="RefSeq" id="WP_066419504.1">
    <property type="nucleotide sequence ID" value="NZ_CP018866.1"/>
</dbReference>
<dbReference type="Gene3D" id="1.10.10.10">
    <property type="entry name" value="Winged helix-like DNA-binding domain superfamily/Winged helix DNA-binding domain"/>
    <property type="match status" value="1"/>
</dbReference>
<evidence type="ECO:0000313" key="2">
    <source>
        <dbReference type="EMBL" id="AST93265.1"/>
    </source>
</evidence>
<dbReference type="AlphaFoldDB" id="A0A223KUW3"/>
<dbReference type="Pfam" id="PF13730">
    <property type="entry name" value="HTH_36"/>
    <property type="match status" value="1"/>
</dbReference>
<evidence type="ECO:0000313" key="3">
    <source>
        <dbReference type="Proteomes" id="UP000215224"/>
    </source>
</evidence>
<evidence type="ECO:0008006" key="4">
    <source>
        <dbReference type="Google" id="ProtNLM"/>
    </source>
</evidence>
<feature type="coiled-coil region" evidence="1">
    <location>
        <begin position="115"/>
        <end position="142"/>
    </location>
</feature>